<dbReference type="EMBL" id="APVH01000013">
    <property type="protein sequence ID" value="EPX83891.1"/>
    <property type="molecule type" value="Genomic_DNA"/>
</dbReference>
<reference evidence="2" key="1">
    <citation type="journal article" date="2014" name="Stand. Genomic Sci.">
        <title>Genome sequence of the exopolysaccharide-producing Salipiger mucosus type strain (DSM 16094(T)), a moderately halophilic member of the Roseobacter clade.</title>
        <authorList>
            <person name="Riedel T."/>
            <person name="Spring S."/>
            <person name="Fiebig A."/>
            <person name="Petersen J."/>
            <person name="Kyrpides N.C."/>
            <person name="Goker M."/>
            <person name="Klenk H.P."/>
        </authorList>
    </citation>
    <scope>NUCLEOTIDE SEQUENCE [LARGE SCALE GENOMIC DNA]</scope>
    <source>
        <strain evidence="2">DSM 16094</strain>
    </source>
</reference>
<organism evidence="1 2">
    <name type="scientific">Salipiger mucosus DSM 16094</name>
    <dbReference type="NCBI Taxonomy" id="1123237"/>
    <lineage>
        <taxon>Bacteria</taxon>
        <taxon>Pseudomonadati</taxon>
        <taxon>Pseudomonadota</taxon>
        <taxon>Alphaproteobacteria</taxon>
        <taxon>Rhodobacterales</taxon>
        <taxon>Roseobacteraceae</taxon>
        <taxon>Salipiger</taxon>
    </lineage>
</organism>
<dbReference type="STRING" id="1123237.Salmuc_01666"/>
<evidence type="ECO:0000313" key="2">
    <source>
        <dbReference type="Proteomes" id="UP000015347"/>
    </source>
</evidence>
<evidence type="ECO:0008006" key="3">
    <source>
        <dbReference type="Google" id="ProtNLM"/>
    </source>
</evidence>
<name>S9QR48_9RHOB</name>
<keyword evidence="2" id="KW-1185">Reference proteome</keyword>
<proteinExistence type="predicted"/>
<dbReference type="Gene3D" id="3.20.170.30">
    <property type="match status" value="1"/>
</dbReference>
<dbReference type="InterPro" id="IPR042081">
    <property type="entry name" value="RNA_2'-PTrans_C"/>
</dbReference>
<accession>S9QR48</accession>
<dbReference type="SUPFAM" id="SSF56399">
    <property type="entry name" value="ADP-ribosylation"/>
    <property type="match status" value="1"/>
</dbReference>
<gene>
    <name evidence="1" type="ORF">Salmuc_01666</name>
</gene>
<dbReference type="Proteomes" id="UP000015347">
    <property type="component" value="Unassembled WGS sequence"/>
</dbReference>
<dbReference type="HOGENOM" id="CLU_3257617_0_0_5"/>
<sequence>MAQDGHVFYKADNGVWLTESVPVGYLEVHGFEHDFPAFDDLE</sequence>
<comment type="caution">
    <text evidence="1">The sequence shown here is derived from an EMBL/GenBank/DDBJ whole genome shotgun (WGS) entry which is preliminary data.</text>
</comment>
<evidence type="ECO:0000313" key="1">
    <source>
        <dbReference type="EMBL" id="EPX83891.1"/>
    </source>
</evidence>
<protein>
    <recommendedName>
        <fullName evidence="3">RNA 2'-phosphotransferase</fullName>
    </recommendedName>
</protein>
<dbReference type="AlphaFoldDB" id="S9QR48"/>